<proteinExistence type="predicted"/>
<accession>A0ABT1FCW4</accession>
<comment type="caution">
    <text evidence="2">The sequence shown here is derived from an EMBL/GenBank/DDBJ whole genome shotgun (WGS) entry which is preliminary data.</text>
</comment>
<protein>
    <submittedName>
        <fullName evidence="2">GPW/gp25 family protein</fullName>
    </submittedName>
</protein>
<organism evidence="2 3">
    <name type="scientific">Dyella lutea</name>
    <dbReference type="NCBI Taxonomy" id="2950441"/>
    <lineage>
        <taxon>Bacteria</taxon>
        <taxon>Pseudomonadati</taxon>
        <taxon>Pseudomonadota</taxon>
        <taxon>Gammaproteobacteria</taxon>
        <taxon>Lysobacterales</taxon>
        <taxon>Rhodanobacteraceae</taxon>
        <taxon>Dyella</taxon>
    </lineage>
</organism>
<keyword evidence="3" id="KW-1185">Reference proteome</keyword>
<gene>
    <name evidence="2" type="ORF">NC595_14320</name>
</gene>
<dbReference type="RefSeq" id="WP_253567546.1">
    <property type="nucleotide sequence ID" value="NZ_JAMZEK010000003.1"/>
</dbReference>
<evidence type="ECO:0000313" key="3">
    <source>
        <dbReference type="Proteomes" id="UP001204615"/>
    </source>
</evidence>
<dbReference type="Pfam" id="PF04965">
    <property type="entry name" value="GPW_gp25"/>
    <property type="match status" value="1"/>
</dbReference>
<evidence type="ECO:0000259" key="1">
    <source>
        <dbReference type="Pfam" id="PF04965"/>
    </source>
</evidence>
<evidence type="ECO:0000313" key="2">
    <source>
        <dbReference type="EMBL" id="MCP1375222.1"/>
    </source>
</evidence>
<dbReference type="Gene3D" id="3.10.450.40">
    <property type="match status" value="1"/>
</dbReference>
<dbReference type="InterPro" id="IPR007048">
    <property type="entry name" value="IraD/Gp25-like"/>
</dbReference>
<reference evidence="2 3" key="1">
    <citation type="submission" date="2022-06" db="EMBL/GenBank/DDBJ databases">
        <title>Dyella sp. Sa strain:Sa Genome sequencing.</title>
        <authorList>
            <person name="Park S."/>
        </authorList>
    </citation>
    <scope>NUCLEOTIDE SEQUENCE [LARGE SCALE GENOMIC DNA]</scope>
    <source>
        <strain evidence="2 3">Sa</strain>
    </source>
</reference>
<sequence>MQPVINIDFPFAFDRRGRTSLTDDDDHVRDMIEQLLFTRPGERVNRPDFGSGLLQMVFAPNSPEIAAALQFTLQAALQRYLGDVIKVDALEVTSDDAILQVDLSYTVLATGDVRTASLRGSAT</sequence>
<name>A0ABT1FCW4_9GAMM</name>
<dbReference type="SUPFAM" id="SSF160719">
    <property type="entry name" value="gpW/gp25-like"/>
    <property type="match status" value="1"/>
</dbReference>
<feature type="domain" description="IraD/Gp25-like" evidence="1">
    <location>
        <begin position="23"/>
        <end position="110"/>
    </location>
</feature>
<dbReference type="Proteomes" id="UP001204615">
    <property type="component" value="Unassembled WGS sequence"/>
</dbReference>
<dbReference type="EMBL" id="JAMZEK010000003">
    <property type="protein sequence ID" value="MCP1375222.1"/>
    <property type="molecule type" value="Genomic_DNA"/>
</dbReference>